<feature type="transmembrane region" description="Helical" evidence="1">
    <location>
        <begin position="104"/>
        <end position="125"/>
    </location>
</feature>
<keyword evidence="3" id="KW-1185">Reference proteome</keyword>
<feature type="transmembrane region" description="Helical" evidence="1">
    <location>
        <begin position="146"/>
        <end position="165"/>
    </location>
</feature>
<name>A0A3D9BTS7_9RHOB</name>
<proteinExistence type="predicted"/>
<dbReference type="OrthoDB" id="7847071at2"/>
<evidence type="ECO:0000313" key="2">
    <source>
        <dbReference type="EMBL" id="REC56898.1"/>
    </source>
</evidence>
<dbReference type="AlphaFoldDB" id="A0A3D9BTS7"/>
<feature type="transmembrane region" description="Helical" evidence="1">
    <location>
        <begin position="78"/>
        <end position="98"/>
    </location>
</feature>
<keyword evidence="1" id="KW-0472">Membrane</keyword>
<feature type="transmembrane region" description="Helical" evidence="1">
    <location>
        <begin position="20"/>
        <end position="41"/>
    </location>
</feature>
<protein>
    <submittedName>
        <fullName evidence="2">Component of SufBCD complex</fullName>
    </submittedName>
</protein>
<keyword evidence="1" id="KW-0812">Transmembrane</keyword>
<accession>A0A3D9BTS7</accession>
<dbReference type="EMBL" id="QOHR01000009">
    <property type="protein sequence ID" value="REC56898.1"/>
    <property type="molecule type" value="Genomic_DNA"/>
</dbReference>
<comment type="caution">
    <text evidence="2">The sequence shown here is derived from an EMBL/GenBank/DDBJ whole genome shotgun (WGS) entry which is preliminary data.</text>
</comment>
<evidence type="ECO:0000256" key="1">
    <source>
        <dbReference type="SAM" id="Phobius"/>
    </source>
</evidence>
<organism evidence="2 3">
    <name type="scientific">Rhodosalinus sediminis</name>
    <dbReference type="NCBI Taxonomy" id="1940533"/>
    <lineage>
        <taxon>Bacteria</taxon>
        <taxon>Pseudomonadati</taxon>
        <taxon>Pseudomonadota</taxon>
        <taxon>Alphaproteobacteria</taxon>
        <taxon>Rhodobacterales</taxon>
        <taxon>Paracoccaceae</taxon>
        <taxon>Rhodosalinus</taxon>
    </lineage>
</organism>
<keyword evidence="1" id="KW-1133">Transmembrane helix</keyword>
<gene>
    <name evidence="2" type="ORF">DRV84_08795</name>
</gene>
<dbReference type="Proteomes" id="UP000257131">
    <property type="component" value="Unassembled WGS sequence"/>
</dbReference>
<reference evidence="2 3" key="1">
    <citation type="journal article" date="2017" name="Int. J. Syst. Evol. Microbiol.">
        <title>Rhodosalinus sediminis gen. nov., sp. nov., isolated from marine saltern.</title>
        <authorList>
            <person name="Guo L.Y."/>
            <person name="Ling S.K."/>
            <person name="Li C.M."/>
            <person name="Chen G.J."/>
            <person name="Du Z.J."/>
        </authorList>
    </citation>
    <scope>NUCLEOTIDE SEQUENCE [LARGE SCALE GENOMIC DNA]</scope>
    <source>
        <strain evidence="2 3">WDN1C137</strain>
    </source>
</reference>
<evidence type="ECO:0000313" key="3">
    <source>
        <dbReference type="Proteomes" id="UP000257131"/>
    </source>
</evidence>
<dbReference type="RefSeq" id="WP_115979531.1">
    <property type="nucleotide sequence ID" value="NZ_CAJXNW010000010.1"/>
</dbReference>
<sequence>MDWPNAVFEVIDTRSFSSLWFWIALAVTWSMASHWVLGVPYDMVARAARRGGAAAHDLEEMVRINVDRTLYIARAGGLWLVGALSFALTMLALLGFLYRVEVAQALFCLLLPLSLVWVMGLRAARRIRAGALTGDALRRELRAQRLFTQAVGMLAIFLTALWGMYQNLSRLPLAG</sequence>